<proteinExistence type="predicted"/>
<evidence type="ECO:0000313" key="2">
    <source>
        <dbReference type="EMBL" id="EST42544.1"/>
    </source>
</evidence>
<keyword evidence="1" id="KW-0812">Transmembrane</keyword>
<feature type="transmembrane region" description="Helical" evidence="1">
    <location>
        <begin position="288"/>
        <end position="313"/>
    </location>
</feature>
<dbReference type="EMBL" id="KI546159">
    <property type="protein sequence ID" value="EST42544.1"/>
    <property type="molecule type" value="Genomic_DNA"/>
</dbReference>
<dbReference type="EMBL" id="AUWU02000008">
    <property type="protein sequence ID" value="KAH0570013.1"/>
    <property type="molecule type" value="Genomic_DNA"/>
</dbReference>
<evidence type="ECO:0000256" key="1">
    <source>
        <dbReference type="SAM" id="Phobius"/>
    </source>
</evidence>
<dbReference type="Proteomes" id="UP000018208">
    <property type="component" value="Unassembled WGS sequence"/>
</dbReference>
<accession>V6LP91</accession>
<keyword evidence="1" id="KW-1133">Transmembrane helix</keyword>
<dbReference type="VEuPathDB" id="GiardiaDB:SS50377_27987"/>
<protein>
    <submittedName>
        <fullName evidence="2">Cysteine-rich membrane protein 2</fullName>
    </submittedName>
</protein>
<evidence type="ECO:0000313" key="4">
    <source>
        <dbReference type="Proteomes" id="UP000018208"/>
    </source>
</evidence>
<organism evidence="2">
    <name type="scientific">Spironucleus salmonicida</name>
    <dbReference type="NCBI Taxonomy" id="348837"/>
    <lineage>
        <taxon>Eukaryota</taxon>
        <taxon>Metamonada</taxon>
        <taxon>Diplomonadida</taxon>
        <taxon>Hexamitidae</taxon>
        <taxon>Hexamitinae</taxon>
        <taxon>Spironucleus</taxon>
    </lineage>
</organism>
<gene>
    <name evidence="2" type="ORF">SS50377_17858</name>
    <name evidence="3" type="ORF">SS50377_27987</name>
</gene>
<dbReference type="InterPro" id="IPR009030">
    <property type="entry name" value="Growth_fac_rcpt_cys_sf"/>
</dbReference>
<keyword evidence="4" id="KW-1185">Reference proteome</keyword>
<reference evidence="2 3" key="1">
    <citation type="journal article" date="2014" name="PLoS Genet.">
        <title>The Genome of Spironucleus salmonicida Highlights a Fish Pathogen Adapted to Fluctuating Environments.</title>
        <authorList>
            <person name="Xu F."/>
            <person name="Jerlstrom-Hultqvist J."/>
            <person name="Einarsson E."/>
            <person name="Astvaldsson A."/>
            <person name="Svard S.G."/>
            <person name="Andersson J.O."/>
        </authorList>
    </citation>
    <scope>NUCLEOTIDE SEQUENCE</scope>
    <source>
        <strain evidence="3">ATCC 50377</strain>
    </source>
</reference>
<name>V6LP91_9EUKA</name>
<reference evidence="3" key="2">
    <citation type="submission" date="2020-12" db="EMBL/GenBank/DDBJ databases">
        <title>New Spironucleus salmonicida genome in near-complete chromosomes.</title>
        <authorList>
            <person name="Xu F."/>
            <person name="Kurt Z."/>
            <person name="Jimenez-Gonzalez A."/>
            <person name="Astvaldsson A."/>
            <person name="Andersson J.O."/>
            <person name="Svard S.G."/>
        </authorList>
    </citation>
    <scope>NUCLEOTIDE SEQUENCE</scope>
    <source>
        <strain evidence="3">ATCC 50377</strain>
    </source>
</reference>
<dbReference type="SUPFAM" id="SSF57184">
    <property type="entry name" value="Growth factor receptor domain"/>
    <property type="match status" value="1"/>
</dbReference>
<keyword evidence="1" id="KW-0472">Membrane</keyword>
<dbReference type="AlphaFoldDB" id="V6LP91"/>
<sequence length="368" mass="39238">MICAGFLKQPATCQFCSEILNTQVSLTSCSCINPLSLMLNSACIQPPLDQFFANFQASTLPQISCRPFQFAMTGFGCVPCNQPNQQILGLQCICSTGADPLAQCQTCLLGAELQGSVCVPCTAPLFNTLTRLTVCACPAGLVQVNNECRCPAGTIFRQMQCISCTNLGLTAACICPNGQVPTFQLACVACATGQVAVRYALPNSIQTGRLCANANQAVQLSQTDAVIASVCSSTIIAGACQCLPGTAIFQGRCVAYDTQFDIQGCQTIAFGSHLQCLQFAPTGLNVQLIILIVSVSAGILAIIILIIVIVCLFRKGILPIYRTKQVEARQKNVIQDQPQYQPIYPTVPTIPTRNGQIIFTADMKVVQV</sequence>
<evidence type="ECO:0000313" key="3">
    <source>
        <dbReference type="EMBL" id="KAH0570013.1"/>
    </source>
</evidence>